<evidence type="ECO:0000256" key="5">
    <source>
        <dbReference type="SAM" id="MobiDB-lite"/>
    </source>
</evidence>
<dbReference type="GO" id="GO:0005634">
    <property type="term" value="C:nucleus"/>
    <property type="evidence" value="ECO:0007669"/>
    <property type="project" value="UniProtKB-SubCell"/>
</dbReference>
<keyword evidence="3" id="KW-0539">Nucleus</keyword>
<dbReference type="FunFam" id="1.20.5.1500:FF:000001">
    <property type="entry name" value="Nucleosome assembly protein 1-like 1"/>
    <property type="match status" value="1"/>
</dbReference>
<dbReference type="Gene3D" id="3.30.1120.90">
    <property type="entry name" value="Nucleosome assembly protein"/>
    <property type="match status" value="1"/>
</dbReference>
<feature type="region of interest" description="Disordered" evidence="5">
    <location>
        <begin position="1"/>
        <end position="83"/>
    </location>
</feature>
<dbReference type="Ensembl" id="ENSNGAT00000023080.1">
    <property type="protein sequence ID" value="ENSNGAP00000017450.1"/>
    <property type="gene ID" value="ENSNGAG00000017883.1"/>
</dbReference>
<dbReference type="SUPFAM" id="SSF143113">
    <property type="entry name" value="NAP-like"/>
    <property type="match status" value="1"/>
</dbReference>
<dbReference type="OrthoDB" id="27325at2759"/>
<dbReference type="CTD" id="4675"/>
<dbReference type="Gene3D" id="1.20.5.1500">
    <property type="match status" value="1"/>
</dbReference>
<dbReference type="KEGG" id="ngi:103749605"/>
<dbReference type="InterPro" id="IPR037231">
    <property type="entry name" value="NAP-like_sf"/>
</dbReference>
<sequence>MAEADPKMVTEPATQGVAEEEMASSASDSGEESDSRSASSTTSCSSSSSSSCSSSSCSPAYRKRVLEPSRRAPRNPSGRNFVERLPQAVRNRVQALRNIQDECDKVDALFLRAIHDLERKYAELNKPLYDKRFQIINAEYEPTEEECEWNSEDEEFSGDEEVQDDTPSEMPPLEGEEEEETPKEDAEANTEAKDGPEEIPEATAEEKEDPKEVPEEKVEEKETPKEIPEVKVEKVKSADCIQVTPEEKEEPKEVPQATAENKEQPQATESKPRAPGREAQKRVPETSPEEGMNVKRARKVKPKREEPKGIPDYWLTVLKNVDKLGPMIQKCDEPILKFLSDVSLKFSNPGQPISYTFEFHFLPNPYFRNELLMKTYIIRSKPDHYDPFFSWGWEIEECKGCKIDWRRGKDVTVTTTQSRSTATGEVEVQPRVVPKASFFNFFSPPEIPLIGKLEPREDAILDEDFEIGQLLHDNVILKSIYYFTGEINDPYYQDIREYGNRKYK</sequence>
<dbReference type="AlphaFoldDB" id="A0A8C6W9C0"/>
<dbReference type="OMA" id="GKDYGNR"/>
<feature type="compositionally biased region" description="Low complexity" evidence="5">
    <location>
        <begin position="36"/>
        <end position="58"/>
    </location>
</feature>
<organism evidence="6 7">
    <name type="scientific">Nannospalax galili</name>
    <name type="common">Northern Israeli blind subterranean mole rat</name>
    <name type="synonym">Spalax galili</name>
    <dbReference type="NCBI Taxonomy" id="1026970"/>
    <lineage>
        <taxon>Eukaryota</taxon>
        <taxon>Metazoa</taxon>
        <taxon>Chordata</taxon>
        <taxon>Craniata</taxon>
        <taxon>Vertebrata</taxon>
        <taxon>Euteleostomi</taxon>
        <taxon>Mammalia</taxon>
        <taxon>Eutheria</taxon>
        <taxon>Euarchontoglires</taxon>
        <taxon>Glires</taxon>
        <taxon>Rodentia</taxon>
        <taxon>Myomorpha</taxon>
        <taxon>Muroidea</taxon>
        <taxon>Spalacidae</taxon>
        <taxon>Spalacinae</taxon>
        <taxon>Nannospalax</taxon>
    </lineage>
</organism>
<evidence type="ECO:0000256" key="2">
    <source>
        <dbReference type="ARBA" id="ARBA00009947"/>
    </source>
</evidence>
<accession>A0A8C6W9C0</accession>
<evidence type="ECO:0000313" key="6">
    <source>
        <dbReference type="Ensembl" id="ENSNGAP00000017450.1"/>
    </source>
</evidence>
<protein>
    <submittedName>
        <fullName evidence="6">Nucleosome assembly protein 1-like 3</fullName>
    </submittedName>
</protein>
<evidence type="ECO:0000256" key="4">
    <source>
        <dbReference type="RuleBase" id="RU003876"/>
    </source>
</evidence>
<reference evidence="6" key="2">
    <citation type="submission" date="2025-09" db="UniProtKB">
        <authorList>
            <consortium name="Ensembl"/>
        </authorList>
    </citation>
    <scope>IDENTIFICATION</scope>
</reference>
<evidence type="ECO:0000256" key="3">
    <source>
        <dbReference type="ARBA" id="ARBA00023242"/>
    </source>
</evidence>
<dbReference type="RefSeq" id="XP_008850686.1">
    <property type="nucleotide sequence ID" value="XM_008852464.3"/>
</dbReference>
<feature type="compositionally biased region" description="Basic and acidic residues" evidence="5">
    <location>
        <begin position="204"/>
        <end position="237"/>
    </location>
</feature>
<dbReference type="Pfam" id="PF00956">
    <property type="entry name" value="NAP"/>
    <property type="match status" value="1"/>
</dbReference>
<feature type="region of interest" description="Disordered" evidence="5">
    <location>
        <begin position="140"/>
        <end position="304"/>
    </location>
</feature>
<name>A0A8C6W9C0_NANGA</name>
<reference evidence="6" key="1">
    <citation type="submission" date="2025-08" db="UniProtKB">
        <authorList>
            <consortium name="Ensembl"/>
        </authorList>
    </citation>
    <scope>IDENTIFICATION</scope>
</reference>
<dbReference type="GO" id="GO:0006334">
    <property type="term" value="P:nucleosome assembly"/>
    <property type="evidence" value="ECO:0007669"/>
    <property type="project" value="InterPro"/>
</dbReference>
<dbReference type="Proteomes" id="UP000694381">
    <property type="component" value="Unassembled WGS sequence"/>
</dbReference>
<keyword evidence="7" id="KW-1185">Reference proteome</keyword>
<dbReference type="PANTHER" id="PTHR11875">
    <property type="entry name" value="TESTIS-SPECIFIC Y-ENCODED PROTEIN"/>
    <property type="match status" value="1"/>
</dbReference>
<gene>
    <name evidence="6" type="primary">Nap1l3</name>
</gene>
<feature type="compositionally biased region" description="Basic and acidic residues" evidence="5">
    <location>
        <begin position="270"/>
        <end position="284"/>
    </location>
</feature>
<dbReference type="FunFam" id="3.30.1120.90:FF:000001">
    <property type="entry name" value="Nucleosome assembly protein 1-like 1"/>
    <property type="match status" value="1"/>
</dbReference>
<comment type="similarity">
    <text evidence="2 4">Belongs to the nucleosome assembly protein (NAP) family.</text>
</comment>
<dbReference type="GeneID" id="103749605"/>
<comment type="subcellular location">
    <subcellularLocation>
        <location evidence="1">Nucleus</location>
    </subcellularLocation>
</comment>
<dbReference type="GeneTree" id="ENSGT00940000162927"/>
<feature type="compositionally biased region" description="Acidic residues" evidence="5">
    <location>
        <begin position="141"/>
        <end position="167"/>
    </location>
</feature>
<dbReference type="InterPro" id="IPR002164">
    <property type="entry name" value="NAP_family"/>
</dbReference>
<feature type="compositionally biased region" description="Basic and acidic residues" evidence="5">
    <location>
        <begin position="183"/>
        <end position="196"/>
    </location>
</feature>
<proteinExistence type="inferred from homology"/>
<evidence type="ECO:0000313" key="7">
    <source>
        <dbReference type="Proteomes" id="UP000694381"/>
    </source>
</evidence>
<evidence type="ECO:0000256" key="1">
    <source>
        <dbReference type="ARBA" id="ARBA00004123"/>
    </source>
</evidence>